<reference evidence="1 2" key="1">
    <citation type="submission" date="2023-11" db="EMBL/GenBank/DDBJ databases">
        <title>Plant-associative lifestyle of Vibrio porteresiae and its evolutionary dynamics.</title>
        <authorList>
            <person name="Rameshkumar N."/>
            <person name="Kirti K."/>
        </authorList>
    </citation>
    <scope>NUCLEOTIDE SEQUENCE [LARGE SCALE GENOMIC DNA]</scope>
    <source>
        <strain evidence="1 2">MSSRF7</strain>
    </source>
</reference>
<evidence type="ECO:0000313" key="2">
    <source>
        <dbReference type="Proteomes" id="UP001279860"/>
    </source>
</evidence>
<sequence length="470" mass="54612">MRSSIINAMVKSYHDFIIGGEKDQSFDLSFARMELSLAHELEKDYYTESSARYAEILRENYNSRNFCHNQLSEYRNLIARINSSVKNNLSLKLDPGKAFINEQNAKLNKVHDIERLYNSRHNHLLLPRYEKSKIVTCINEILDYRSSVSKKGSSFADHRCNQIWGKNSTSIKQDLLSYYDSLLNKMVSLQRYIPEEIVTMLQSPALQKHAKKNIFSNIYLYSYSLGELLEVVRDICESYFGLSISIKTHVDYYELHLSIDGKLFTLIVKRIESSSTYTSLSSDEIFPKSKAITYLSSVFFDNRVSIINAKTFFHEIGHLLNIGLVTYYGKHYHSLFLNKYEICSQLFEQIGVRYLIESLKGSPVDRDLANYLMCYDITDEMKQVEFSLIDIIIHSKNFTLDESVCFPYESYTSFSNMFTRVIFFQHLFGGELEAMYSIYPLNSRLAYKTIDEGNYAKIFEKYFCGIGLSA</sequence>
<keyword evidence="2" id="KW-1185">Reference proteome</keyword>
<dbReference type="EMBL" id="JAWRCP010000002">
    <property type="protein sequence ID" value="MDW6094790.1"/>
    <property type="molecule type" value="Genomic_DNA"/>
</dbReference>
<evidence type="ECO:0000313" key="1">
    <source>
        <dbReference type="EMBL" id="MDW6094790.1"/>
    </source>
</evidence>
<dbReference type="RefSeq" id="WP_318585737.1">
    <property type="nucleotide sequence ID" value="NZ_JAWRCP010000002.1"/>
</dbReference>
<dbReference type="Proteomes" id="UP001279860">
    <property type="component" value="Unassembled WGS sequence"/>
</dbReference>
<proteinExistence type="predicted"/>
<gene>
    <name evidence="1" type="ORF">SBX64_19785</name>
</gene>
<protein>
    <recommendedName>
        <fullName evidence="3">Peptidase M3A/M3B catalytic domain-containing protein</fullName>
    </recommendedName>
</protein>
<accession>A0ABU4IZH7</accession>
<organism evidence="1 2">
    <name type="scientific">Vibrio rhizosphaerae</name>
    <dbReference type="NCBI Taxonomy" id="398736"/>
    <lineage>
        <taxon>Bacteria</taxon>
        <taxon>Pseudomonadati</taxon>
        <taxon>Pseudomonadota</taxon>
        <taxon>Gammaproteobacteria</taxon>
        <taxon>Vibrionales</taxon>
        <taxon>Vibrionaceae</taxon>
        <taxon>Vibrio</taxon>
    </lineage>
</organism>
<evidence type="ECO:0008006" key="3">
    <source>
        <dbReference type="Google" id="ProtNLM"/>
    </source>
</evidence>
<name>A0ABU4IZH7_9VIBR</name>
<comment type="caution">
    <text evidence="1">The sequence shown here is derived from an EMBL/GenBank/DDBJ whole genome shotgun (WGS) entry which is preliminary data.</text>
</comment>